<name>A0A6N6JL13_9RHOB</name>
<feature type="transmembrane region" description="Helical" evidence="1">
    <location>
        <begin position="52"/>
        <end position="75"/>
    </location>
</feature>
<dbReference type="EMBL" id="BLJE01000007">
    <property type="protein sequence ID" value="GFE66996.1"/>
    <property type="molecule type" value="Genomic_DNA"/>
</dbReference>
<accession>A0A6N6JL13</accession>
<keyword evidence="1" id="KW-0812">Transmembrane</keyword>
<gene>
    <name evidence="2" type="ORF">KIN_40700</name>
</gene>
<proteinExistence type="predicted"/>
<comment type="caution">
    <text evidence="2">The sequence shown here is derived from an EMBL/GenBank/DDBJ whole genome shotgun (WGS) entry which is preliminary data.</text>
</comment>
<reference evidence="2 3" key="1">
    <citation type="submission" date="2019-12" db="EMBL/GenBank/DDBJ databases">
        <title>Litoreibacter badius sp. nov., a novel bacteriochlorophyll a-containing bacterium in the genus Litoreibacter.</title>
        <authorList>
            <person name="Kanamuro M."/>
            <person name="Takabe Y."/>
            <person name="Mori K."/>
            <person name="Takaichi S."/>
            <person name="Hanada S."/>
        </authorList>
    </citation>
    <scope>NUCLEOTIDE SEQUENCE [LARGE SCALE GENOMIC DNA]</scope>
    <source>
        <strain evidence="2 3">K6</strain>
    </source>
</reference>
<evidence type="ECO:0000313" key="2">
    <source>
        <dbReference type="EMBL" id="GFE66996.1"/>
    </source>
</evidence>
<dbReference type="Proteomes" id="UP000436822">
    <property type="component" value="Unassembled WGS sequence"/>
</dbReference>
<organism evidence="2 3">
    <name type="scientific">Litoreibacter roseus</name>
    <dbReference type="NCBI Taxonomy" id="2601869"/>
    <lineage>
        <taxon>Bacteria</taxon>
        <taxon>Pseudomonadati</taxon>
        <taxon>Pseudomonadota</taxon>
        <taxon>Alphaproteobacteria</taxon>
        <taxon>Rhodobacterales</taxon>
        <taxon>Roseobacteraceae</taxon>
        <taxon>Litoreibacter</taxon>
    </lineage>
</organism>
<dbReference type="RefSeq" id="WP_159810562.1">
    <property type="nucleotide sequence ID" value="NZ_BLJE01000007.1"/>
</dbReference>
<protein>
    <submittedName>
        <fullName evidence="2">Uncharacterized protein</fullName>
    </submittedName>
</protein>
<sequence>MEDLKGIKNVKELVSRIETNPTLSTKLGEKPSEVLRAADDEIRANQDLPNNFIYQAAVVFVGATLIITVVGALSLIGFGKMTDTPEWVIALTSAGVGALAGMLRS</sequence>
<dbReference type="AlphaFoldDB" id="A0A6N6JL13"/>
<evidence type="ECO:0000313" key="3">
    <source>
        <dbReference type="Proteomes" id="UP000436822"/>
    </source>
</evidence>
<keyword evidence="1" id="KW-1133">Transmembrane helix</keyword>
<feature type="transmembrane region" description="Helical" evidence="1">
    <location>
        <begin position="87"/>
        <end position="103"/>
    </location>
</feature>
<keyword evidence="1" id="KW-0472">Membrane</keyword>
<keyword evidence="3" id="KW-1185">Reference proteome</keyword>
<evidence type="ECO:0000256" key="1">
    <source>
        <dbReference type="SAM" id="Phobius"/>
    </source>
</evidence>